<dbReference type="AlphaFoldDB" id="A0A3P9PJD9"/>
<dbReference type="Ensembl" id="ENSPRET00000022080.1">
    <property type="protein sequence ID" value="ENSPREP00000021850.1"/>
    <property type="gene ID" value="ENSPREG00000014716.1"/>
</dbReference>
<dbReference type="GO" id="GO:0006145">
    <property type="term" value="P:purine nucleobase catabolic process"/>
    <property type="evidence" value="ECO:0007669"/>
    <property type="project" value="TreeGrafter"/>
</dbReference>
<dbReference type="GO" id="GO:0000256">
    <property type="term" value="P:allantoin catabolic process"/>
    <property type="evidence" value="ECO:0007669"/>
    <property type="project" value="UniProtKB-UniPathway"/>
</dbReference>
<dbReference type="NCBIfam" id="TIGR03178">
    <property type="entry name" value="allantoinase"/>
    <property type="match status" value="1"/>
</dbReference>
<dbReference type="InterPro" id="IPR011059">
    <property type="entry name" value="Metal-dep_hydrolase_composite"/>
</dbReference>
<comment type="pathway">
    <text evidence="3">Nitrogen metabolism; (S)-allantoin degradation; allantoate from (S)-allantoin: step 1/1.</text>
</comment>
<dbReference type="PANTHER" id="PTHR43668">
    <property type="entry name" value="ALLANTOINASE"/>
    <property type="match status" value="1"/>
</dbReference>
<dbReference type="OMA" id="SRLHVCH"/>
<dbReference type="GO" id="GO:0005737">
    <property type="term" value="C:cytoplasm"/>
    <property type="evidence" value="ECO:0007669"/>
    <property type="project" value="TreeGrafter"/>
</dbReference>
<dbReference type="EC" id="3.5.2.5" evidence="6"/>
<name>A0A3P9PJD9_POERE</name>
<dbReference type="GO" id="GO:0008270">
    <property type="term" value="F:zinc ion binding"/>
    <property type="evidence" value="ECO:0007669"/>
    <property type="project" value="InterPro"/>
</dbReference>
<dbReference type="SUPFAM" id="SSF51556">
    <property type="entry name" value="Metallo-dependent hydrolases"/>
    <property type="match status" value="1"/>
</dbReference>
<dbReference type="GO" id="GO:0004038">
    <property type="term" value="F:allantoinase activity"/>
    <property type="evidence" value="ECO:0007669"/>
    <property type="project" value="UniProtKB-EC"/>
</dbReference>
<dbReference type="InterPro" id="IPR050138">
    <property type="entry name" value="DHOase/Allantoinase_Hydrolase"/>
</dbReference>
<keyword evidence="9" id="KW-0862">Zinc</keyword>
<dbReference type="InterPro" id="IPR017593">
    <property type="entry name" value="Allantoinase"/>
</dbReference>
<comment type="similarity">
    <text evidence="4">Belongs to the metallo-dependent hydrolases superfamily. Allantoinase family.</text>
</comment>
<protein>
    <recommendedName>
        <fullName evidence="6">allantoinase</fullName>
        <ecNumber evidence="6">3.5.2.5</ecNumber>
    </recommendedName>
</protein>
<evidence type="ECO:0000256" key="3">
    <source>
        <dbReference type="ARBA" id="ARBA00004968"/>
    </source>
</evidence>
<dbReference type="PANTHER" id="PTHR43668:SF2">
    <property type="entry name" value="ALLANTOINASE"/>
    <property type="match status" value="1"/>
</dbReference>
<keyword evidence="12" id="KW-1185">Reference proteome</keyword>
<dbReference type="Gene3D" id="3.20.20.140">
    <property type="entry name" value="Metal-dependent hydrolases"/>
    <property type="match status" value="1"/>
</dbReference>
<evidence type="ECO:0000256" key="7">
    <source>
        <dbReference type="ARBA" id="ARBA00022723"/>
    </source>
</evidence>
<accession>A0A3P9PJD9</accession>
<dbReference type="GeneTree" id="ENSGT01030000234527"/>
<dbReference type="InterPro" id="IPR006680">
    <property type="entry name" value="Amidohydro-rel"/>
</dbReference>
<proteinExistence type="inferred from homology"/>
<keyword evidence="8" id="KW-0378">Hydrolase</keyword>
<reference evidence="11" key="2">
    <citation type="submission" date="2025-08" db="UniProtKB">
        <authorList>
            <consortium name="Ensembl"/>
        </authorList>
    </citation>
    <scope>IDENTIFICATION</scope>
    <source>
        <strain evidence="11">Guanapo</strain>
    </source>
</reference>
<evidence type="ECO:0000313" key="11">
    <source>
        <dbReference type="Ensembl" id="ENSPREP00000021850.1"/>
    </source>
</evidence>
<sequence length="450" mass="48979">MELGSVVSAVRSNRVLLGNEVSPAVIIIKDGKIHQILSSKLAVLDVGDSVVMPGVVDCHVHVNEPGRTSWESFWTATRAAAAGGVTTVVDMPLNNVPPTTTLRNFEEKLQEATGKCFVDVAFWGGVVPGNQRELRPMIKAGIAGFKCFLIHSGVDEFPHVAEFDLHTAMKQLQGTGSVLLFHAEMDSDPCQYDTFLRSRPDVMEVEAIRTVTELCLQYWVRCHIVHLSSAKALKLIQKARQAGAPLTVETTHHYLNLCAETIPAGATQFKCCPPIRGSANQEQLWSALKTGQIDMVVSDHSPCTPDLKKLESGDFTQAWGGISSLQFGLPLFWTSASKRDFQLADAVRLLSRNTAQLSSLGSLKGSLAPGFDADLVIWDPETGFQVKASIHHKNKMTPYLGSTLQGVVRATVLRGRLVYRDGSFCPEPLGKHLLISQRTGQAQPTTTTGI</sequence>
<reference evidence="11" key="3">
    <citation type="submission" date="2025-09" db="UniProtKB">
        <authorList>
            <consortium name="Ensembl"/>
        </authorList>
    </citation>
    <scope>IDENTIFICATION</scope>
    <source>
        <strain evidence="11">Guanapo</strain>
    </source>
</reference>
<reference evidence="12" key="1">
    <citation type="submission" date="2013-11" db="EMBL/GenBank/DDBJ databases">
        <title>The genomic landscape of the Guanapo guppy.</title>
        <authorList>
            <person name="Kuenstner A."/>
            <person name="Dreyer C."/>
        </authorList>
    </citation>
    <scope>NUCLEOTIDE SEQUENCE</scope>
    <source>
        <strain evidence="12">Guanapo</strain>
    </source>
</reference>
<comment type="cofactor">
    <cofactor evidence="2">
        <name>Zn(2+)</name>
        <dbReference type="ChEBI" id="CHEBI:29105"/>
    </cofactor>
</comment>
<evidence type="ECO:0000256" key="6">
    <source>
        <dbReference type="ARBA" id="ARBA00012863"/>
    </source>
</evidence>
<dbReference type="FunFam" id="3.20.20.140:FF:000032">
    <property type="entry name" value="Allantoinase Dal1"/>
    <property type="match status" value="1"/>
</dbReference>
<comment type="catalytic activity">
    <reaction evidence="1">
        <text>(S)-allantoin + H2O = allantoate + H(+)</text>
        <dbReference type="Rhea" id="RHEA:17029"/>
        <dbReference type="ChEBI" id="CHEBI:15377"/>
        <dbReference type="ChEBI" id="CHEBI:15378"/>
        <dbReference type="ChEBI" id="CHEBI:15678"/>
        <dbReference type="ChEBI" id="CHEBI:17536"/>
        <dbReference type="EC" id="3.5.2.5"/>
    </reaction>
</comment>
<dbReference type="STRING" id="8081.ENSPREP00000021850"/>
<evidence type="ECO:0000256" key="8">
    <source>
        <dbReference type="ARBA" id="ARBA00022801"/>
    </source>
</evidence>
<dbReference type="InterPro" id="IPR032466">
    <property type="entry name" value="Metal_Hydrolase"/>
</dbReference>
<keyword evidence="7" id="KW-0479">Metal-binding</keyword>
<evidence type="ECO:0000256" key="5">
    <source>
        <dbReference type="ARBA" id="ARBA00011881"/>
    </source>
</evidence>
<comment type="subunit">
    <text evidence="5">Homotetramer.</text>
</comment>
<evidence type="ECO:0000256" key="1">
    <source>
        <dbReference type="ARBA" id="ARBA00001756"/>
    </source>
</evidence>
<organism evidence="11 12">
    <name type="scientific">Poecilia reticulata</name>
    <name type="common">Guppy</name>
    <name type="synonym">Acanthophacelus reticulatus</name>
    <dbReference type="NCBI Taxonomy" id="8081"/>
    <lineage>
        <taxon>Eukaryota</taxon>
        <taxon>Metazoa</taxon>
        <taxon>Chordata</taxon>
        <taxon>Craniata</taxon>
        <taxon>Vertebrata</taxon>
        <taxon>Euteleostomi</taxon>
        <taxon>Actinopterygii</taxon>
        <taxon>Neopterygii</taxon>
        <taxon>Teleostei</taxon>
        <taxon>Neoteleostei</taxon>
        <taxon>Acanthomorphata</taxon>
        <taxon>Ovalentaria</taxon>
        <taxon>Atherinomorphae</taxon>
        <taxon>Cyprinodontiformes</taxon>
        <taxon>Poeciliidae</taxon>
        <taxon>Poeciliinae</taxon>
        <taxon>Poecilia</taxon>
    </lineage>
</organism>
<evidence type="ECO:0000259" key="10">
    <source>
        <dbReference type="Pfam" id="PF01979"/>
    </source>
</evidence>
<evidence type="ECO:0000313" key="12">
    <source>
        <dbReference type="Proteomes" id="UP000242638"/>
    </source>
</evidence>
<dbReference type="GO" id="GO:0050897">
    <property type="term" value="F:cobalt ion binding"/>
    <property type="evidence" value="ECO:0007669"/>
    <property type="project" value="InterPro"/>
</dbReference>
<dbReference type="UniPathway" id="UPA00395">
    <property type="reaction ID" value="UER00653"/>
</dbReference>
<dbReference type="Pfam" id="PF01979">
    <property type="entry name" value="Amidohydro_1"/>
    <property type="match status" value="1"/>
</dbReference>
<dbReference type="SUPFAM" id="SSF51338">
    <property type="entry name" value="Composite domain of metallo-dependent hydrolases"/>
    <property type="match status" value="1"/>
</dbReference>
<feature type="domain" description="Amidohydrolase-related" evidence="10">
    <location>
        <begin position="50"/>
        <end position="418"/>
    </location>
</feature>
<evidence type="ECO:0000256" key="9">
    <source>
        <dbReference type="ARBA" id="ARBA00022833"/>
    </source>
</evidence>
<evidence type="ECO:0000256" key="4">
    <source>
        <dbReference type="ARBA" id="ARBA00010368"/>
    </source>
</evidence>
<dbReference type="Proteomes" id="UP000242638">
    <property type="component" value="Unassembled WGS sequence"/>
</dbReference>
<evidence type="ECO:0000256" key="2">
    <source>
        <dbReference type="ARBA" id="ARBA00001947"/>
    </source>
</evidence>